<keyword evidence="4" id="KW-1185">Reference proteome</keyword>
<dbReference type="PANTHER" id="PTHR33110">
    <property type="entry name" value="F-BOX/KELCH-REPEAT PROTEIN-RELATED"/>
    <property type="match status" value="1"/>
</dbReference>
<dbReference type="EMBL" id="SPHZ02000010">
    <property type="protein sequence ID" value="KAF0897499.1"/>
    <property type="molecule type" value="Genomic_DNA"/>
</dbReference>
<protein>
    <recommendedName>
        <fullName evidence="2">KIB1-4 beta-propeller domain-containing protein</fullName>
    </recommendedName>
</protein>
<feature type="domain" description="KIB1-4 beta-propeller" evidence="2">
    <location>
        <begin position="5"/>
        <end position="124"/>
    </location>
</feature>
<dbReference type="Pfam" id="PF03478">
    <property type="entry name" value="Beta-prop_KIB1-4"/>
    <property type="match status" value="1"/>
</dbReference>
<gene>
    <name evidence="3" type="ORF">E2562_037626</name>
</gene>
<proteinExistence type="predicted"/>
<accession>A0A6G1CBB7</accession>
<organism evidence="3 4">
    <name type="scientific">Oryza meyeriana var. granulata</name>
    <dbReference type="NCBI Taxonomy" id="110450"/>
    <lineage>
        <taxon>Eukaryota</taxon>
        <taxon>Viridiplantae</taxon>
        <taxon>Streptophyta</taxon>
        <taxon>Embryophyta</taxon>
        <taxon>Tracheophyta</taxon>
        <taxon>Spermatophyta</taxon>
        <taxon>Magnoliopsida</taxon>
        <taxon>Liliopsida</taxon>
        <taxon>Poales</taxon>
        <taxon>Poaceae</taxon>
        <taxon>BOP clade</taxon>
        <taxon>Oryzoideae</taxon>
        <taxon>Oryzeae</taxon>
        <taxon>Oryzinae</taxon>
        <taxon>Oryza</taxon>
        <taxon>Oryza meyeriana</taxon>
    </lineage>
</organism>
<evidence type="ECO:0000259" key="2">
    <source>
        <dbReference type="Pfam" id="PF03478"/>
    </source>
</evidence>
<dbReference type="OrthoDB" id="685987at2759"/>
<reference evidence="3 4" key="1">
    <citation type="submission" date="2019-11" db="EMBL/GenBank/DDBJ databases">
        <title>Whole genome sequence of Oryza granulata.</title>
        <authorList>
            <person name="Li W."/>
        </authorList>
    </citation>
    <scope>NUCLEOTIDE SEQUENCE [LARGE SCALE GENOMIC DNA]</scope>
    <source>
        <strain evidence="4">cv. Menghai</strain>
        <tissue evidence="3">Leaf</tissue>
    </source>
</reference>
<dbReference type="InterPro" id="IPR005174">
    <property type="entry name" value="KIB1-4_b-propeller"/>
</dbReference>
<dbReference type="AlphaFoldDB" id="A0A6G1CBB7"/>
<sequence>MRRDLADASIHRVPFPDGVDVDGKTVCRGSFGNWIALVPPRRPWRPRGKVRPLLLNPFSGARVRLPILTSAAAGGGDEINVEKVIMSWAPDSDVCVVVAIVTGSYGSTREIAIWRPRQESWSTPASAPALRPTLKTPSSTTAISTPSMSAASCTSSQIPTHGFSGDGDGHELHPLRFEMDLMRTDRYVTPRSAGVRGKATHGDQNWSPVTRLDRQVLFLGAGCCRGLPVTERDKVRGGPICFLDDKAEITAVVTIDVQERLDRSVLIRRSMDVPASHVLDTFRRRGGCGPSPASTAGRRNQCPGFGGLQDLIG</sequence>
<evidence type="ECO:0000313" key="4">
    <source>
        <dbReference type="Proteomes" id="UP000479710"/>
    </source>
</evidence>
<feature type="compositionally biased region" description="Low complexity" evidence="1">
    <location>
        <begin position="136"/>
        <end position="152"/>
    </location>
</feature>
<evidence type="ECO:0000256" key="1">
    <source>
        <dbReference type="SAM" id="MobiDB-lite"/>
    </source>
</evidence>
<evidence type="ECO:0000313" key="3">
    <source>
        <dbReference type="EMBL" id="KAF0897499.1"/>
    </source>
</evidence>
<comment type="caution">
    <text evidence="3">The sequence shown here is derived from an EMBL/GenBank/DDBJ whole genome shotgun (WGS) entry which is preliminary data.</text>
</comment>
<name>A0A6G1CBB7_9ORYZ</name>
<dbReference type="PANTHER" id="PTHR33110:SF39">
    <property type="entry name" value="OS04G0514700 PROTEIN"/>
    <property type="match status" value="1"/>
</dbReference>
<dbReference type="Proteomes" id="UP000479710">
    <property type="component" value="Unassembled WGS sequence"/>
</dbReference>
<feature type="region of interest" description="Disordered" evidence="1">
    <location>
        <begin position="124"/>
        <end position="157"/>
    </location>
</feature>